<dbReference type="EMBL" id="VEWN01000010">
    <property type="protein sequence ID" value="KAA1054364.1"/>
    <property type="molecule type" value="Genomic_DNA"/>
</dbReference>
<dbReference type="Pfam" id="PF03547">
    <property type="entry name" value="Mem_trans"/>
    <property type="match status" value="1"/>
</dbReference>
<dbReference type="GO" id="GO:0055085">
    <property type="term" value="P:transmembrane transport"/>
    <property type="evidence" value="ECO:0007669"/>
    <property type="project" value="InterPro"/>
</dbReference>
<feature type="transmembrane region" description="Helical" evidence="8">
    <location>
        <begin position="6"/>
        <end position="22"/>
    </location>
</feature>
<evidence type="ECO:0000313" key="11">
    <source>
        <dbReference type="Proteomes" id="UP000027186"/>
    </source>
</evidence>
<dbReference type="OrthoDB" id="9810457at2"/>
<accession>A0A060DIU0</accession>
<feature type="transmembrane region" description="Helical" evidence="8">
    <location>
        <begin position="155"/>
        <end position="177"/>
    </location>
</feature>
<evidence type="ECO:0000313" key="9">
    <source>
        <dbReference type="EMBL" id="AIB12832.1"/>
    </source>
</evidence>
<keyword evidence="6 8" id="KW-1133">Transmembrane helix</keyword>
<dbReference type="InterPro" id="IPR004776">
    <property type="entry name" value="Mem_transp_PIN-like"/>
</dbReference>
<keyword evidence="4" id="KW-1003">Cell membrane</keyword>
<evidence type="ECO:0000256" key="2">
    <source>
        <dbReference type="ARBA" id="ARBA00010145"/>
    </source>
</evidence>
<feature type="transmembrane region" description="Helical" evidence="8">
    <location>
        <begin position="93"/>
        <end position="114"/>
    </location>
</feature>
<feature type="transmembrane region" description="Helical" evidence="8">
    <location>
        <begin position="228"/>
        <end position="249"/>
    </location>
</feature>
<reference evidence="9 11" key="1">
    <citation type="journal article" date="2014" name="Genome Announc.">
        <title>Complete Genome Sequence of the Model Rhizosphere Strain Azospirillum brasilense Az39, Successfully Applied in Agriculture.</title>
        <authorList>
            <person name="Rivera D."/>
            <person name="Revale S."/>
            <person name="Molina R."/>
            <person name="Gualpa J."/>
            <person name="Puente M."/>
            <person name="Maroniche G."/>
            <person name="Paris G."/>
            <person name="Baker D."/>
            <person name="Clavijo B."/>
            <person name="McLay K."/>
            <person name="Spaepen S."/>
            <person name="Perticari A."/>
            <person name="Vazquez M."/>
            <person name="Wisniewski-Dye F."/>
            <person name="Watkins C."/>
            <person name="Martinez-Abarca F."/>
            <person name="Vanderleyden J."/>
            <person name="Cassan F."/>
        </authorList>
    </citation>
    <scope>NUCLEOTIDE SEQUENCE [LARGE SCALE GENOMIC DNA]</scope>
    <source>
        <strain evidence="9 11">Az39</strain>
    </source>
</reference>
<dbReference type="PANTHER" id="PTHR36838">
    <property type="entry name" value="AUXIN EFFLUX CARRIER FAMILY PROTEIN"/>
    <property type="match status" value="1"/>
</dbReference>
<feature type="transmembrane region" description="Helical" evidence="8">
    <location>
        <begin position="255"/>
        <end position="275"/>
    </location>
</feature>
<evidence type="ECO:0000313" key="12">
    <source>
        <dbReference type="Proteomes" id="UP000325333"/>
    </source>
</evidence>
<evidence type="ECO:0000256" key="7">
    <source>
        <dbReference type="ARBA" id="ARBA00023136"/>
    </source>
</evidence>
<dbReference type="Gene3D" id="1.20.1530.20">
    <property type="match status" value="1"/>
</dbReference>
<feature type="transmembrane region" description="Helical" evidence="8">
    <location>
        <begin position="197"/>
        <end position="216"/>
    </location>
</feature>
<gene>
    <name evidence="9" type="ORF">ABAZ39_12705</name>
    <name evidence="10" type="ORF">FH063_006620</name>
</gene>
<dbReference type="InterPro" id="IPR038770">
    <property type="entry name" value="Na+/solute_symporter_sf"/>
</dbReference>
<organism evidence="9 11">
    <name type="scientific">Azospirillum argentinense</name>
    <dbReference type="NCBI Taxonomy" id="2970906"/>
    <lineage>
        <taxon>Bacteria</taxon>
        <taxon>Pseudomonadati</taxon>
        <taxon>Pseudomonadota</taxon>
        <taxon>Alphaproteobacteria</taxon>
        <taxon>Rhodospirillales</taxon>
        <taxon>Azospirillaceae</taxon>
        <taxon>Azospirillum</taxon>
    </lineage>
</organism>
<evidence type="ECO:0000256" key="8">
    <source>
        <dbReference type="SAM" id="Phobius"/>
    </source>
</evidence>
<accession>A0A5B0KU30</accession>
<dbReference type="EMBL" id="CP007793">
    <property type="protein sequence ID" value="AIB12832.1"/>
    <property type="molecule type" value="Genomic_DNA"/>
</dbReference>
<sequence>MTLIFQIVLPMFVLVALGFYAGKSGNFSNTAAQGLSRFLGIYALPALLFAAMAKAKIPDPIEWGFVASFFVAAFIIFALGAAWMLSIRRRDEAAIGGFAPSFSSIGLLGAPILMDAYGSSVAIPVMLLILFQSPLLFTTATMIAEAQRTAGGRPVVAAVNAVKATLLSPMILSIVVGMGFNLSGVHVPDAVMKAADYAAATVLPCACFTLGTSLSFGKLSGKFGQALVLAVMKTVLHPVLTWVLAVEVFHLPPDWLAPAVTAAALPIGVNVYAFAERYQTGRELVSMSLLLSTLMSPISISVAFMVAMG</sequence>
<dbReference type="KEGG" id="abq:ABAZ39_12705"/>
<feature type="transmembrane region" description="Helical" evidence="8">
    <location>
        <begin position="65"/>
        <end position="86"/>
    </location>
</feature>
<keyword evidence="5 8" id="KW-0812">Transmembrane</keyword>
<comment type="similarity">
    <text evidence="2">Belongs to the auxin efflux carrier (TC 2.A.69) family.</text>
</comment>
<keyword evidence="3" id="KW-0813">Transport</keyword>
<dbReference type="PANTHER" id="PTHR36838:SF3">
    <property type="entry name" value="TRANSPORTER AUXIN EFFLUX CARRIER EC FAMILY"/>
    <property type="match status" value="1"/>
</dbReference>
<dbReference type="RefSeq" id="WP_038529770.1">
    <property type="nucleotide sequence ID" value="NZ_CP007793.1"/>
</dbReference>
<keyword evidence="7 8" id="KW-0472">Membrane</keyword>
<evidence type="ECO:0000313" key="10">
    <source>
        <dbReference type="EMBL" id="KAA1054364.1"/>
    </source>
</evidence>
<evidence type="ECO:0000256" key="1">
    <source>
        <dbReference type="ARBA" id="ARBA00004651"/>
    </source>
</evidence>
<dbReference type="AlphaFoldDB" id="A0A060DIU0"/>
<evidence type="ECO:0000256" key="6">
    <source>
        <dbReference type="ARBA" id="ARBA00022989"/>
    </source>
</evidence>
<reference evidence="10 12" key="2">
    <citation type="submission" date="2019-07" db="EMBL/GenBank/DDBJ databases">
        <title>Genome sequencing of the stress-tolerant strain Azospirillum brasilense Az19.</title>
        <authorList>
            <person name="Maroniche G.A."/>
            <person name="Garcia J.E."/>
            <person name="Pagnussat L."/>
            <person name="Amenta M."/>
            <person name="Creus C.M."/>
        </authorList>
    </citation>
    <scope>NUCLEOTIDE SEQUENCE [LARGE SCALE GENOMIC DNA]</scope>
    <source>
        <strain evidence="10 12">Az19</strain>
    </source>
</reference>
<feature type="transmembrane region" description="Helical" evidence="8">
    <location>
        <begin position="34"/>
        <end position="53"/>
    </location>
</feature>
<evidence type="ECO:0000256" key="5">
    <source>
        <dbReference type="ARBA" id="ARBA00022692"/>
    </source>
</evidence>
<name>A0A060DIU0_9PROT</name>
<feature type="transmembrane region" description="Helical" evidence="8">
    <location>
        <begin position="287"/>
        <end position="308"/>
    </location>
</feature>
<feature type="transmembrane region" description="Helical" evidence="8">
    <location>
        <begin position="120"/>
        <end position="143"/>
    </location>
</feature>
<evidence type="ECO:0000256" key="3">
    <source>
        <dbReference type="ARBA" id="ARBA00022448"/>
    </source>
</evidence>
<protein>
    <submittedName>
        <fullName evidence="9">Transporter</fullName>
    </submittedName>
</protein>
<dbReference type="GO" id="GO:0005886">
    <property type="term" value="C:plasma membrane"/>
    <property type="evidence" value="ECO:0007669"/>
    <property type="project" value="UniProtKB-SubCell"/>
</dbReference>
<proteinExistence type="inferred from homology"/>
<dbReference type="Proteomes" id="UP000325333">
    <property type="component" value="Unassembled WGS sequence"/>
</dbReference>
<dbReference type="Proteomes" id="UP000027186">
    <property type="component" value="Chromosome"/>
</dbReference>
<evidence type="ECO:0000256" key="4">
    <source>
        <dbReference type="ARBA" id="ARBA00022475"/>
    </source>
</evidence>
<comment type="subcellular location">
    <subcellularLocation>
        <location evidence="1">Cell membrane</location>
        <topology evidence="1">Multi-pass membrane protein</topology>
    </subcellularLocation>
</comment>